<dbReference type="GO" id="GO:0004523">
    <property type="term" value="F:RNA-DNA hybrid ribonuclease activity"/>
    <property type="evidence" value="ECO:0007669"/>
    <property type="project" value="InterPro"/>
</dbReference>
<dbReference type="Gene3D" id="3.30.420.10">
    <property type="entry name" value="Ribonuclease H-like superfamily/Ribonuclease H"/>
    <property type="match status" value="1"/>
</dbReference>
<accession>A0A9W6WUG5</accession>
<comment type="caution">
    <text evidence="2">The sequence shown here is derived from an EMBL/GenBank/DDBJ whole genome shotgun (WGS) entry which is preliminary data.</text>
</comment>
<dbReference type="Pfam" id="PF13456">
    <property type="entry name" value="RVT_3"/>
    <property type="match status" value="1"/>
</dbReference>
<name>A0A9W6WUG5_9STRA</name>
<dbReference type="InterPro" id="IPR012337">
    <property type="entry name" value="RNaseH-like_sf"/>
</dbReference>
<reference evidence="2" key="1">
    <citation type="submission" date="2023-04" db="EMBL/GenBank/DDBJ databases">
        <title>Phytophthora fragariaefolia NBRC 109709.</title>
        <authorList>
            <person name="Ichikawa N."/>
            <person name="Sato H."/>
            <person name="Tonouchi N."/>
        </authorList>
    </citation>
    <scope>NUCLEOTIDE SEQUENCE</scope>
    <source>
        <strain evidence="2">NBRC 109709</strain>
    </source>
</reference>
<evidence type="ECO:0000313" key="2">
    <source>
        <dbReference type="EMBL" id="GMF27832.1"/>
    </source>
</evidence>
<dbReference type="SUPFAM" id="SSF53098">
    <property type="entry name" value="Ribonuclease H-like"/>
    <property type="match status" value="1"/>
</dbReference>
<organism evidence="2 3">
    <name type="scientific">Phytophthora fragariaefolia</name>
    <dbReference type="NCBI Taxonomy" id="1490495"/>
    <lineage>
        <taxon>Eukaryota</taxon>
        <taxon>Sar</taxon>
        <taxon>Stramenopiles</taxon>
        <taxon>Oomycota</taxon>
        <taxon>Peronosporomycetes</taxon>
        <taxon>Peronosporales</taxon>
        <taxon>Peronosporaceae</taxon>
        <taxon>Phytophthora</taxon>
    </lineage>
</organism>
<dbReference type="AlphaFoldDB" id="A0A9W6WUG5"/>
<dbReference type="EMBL" id="BSXT01000450">
    <property type="protein sequence ID" value="GMF27832.1"/>
    <property type="molecule type" value="Genomic_DNA"/>
</dbReference>
<dbReference type="InterPro" id="IPR002156">
    <property type="entry name" value="RNaseH_domain"/>
</dbReference>
<keyword evidence="3" id="KW-1185">Reference proteome</keyword>
<evidence type="ECO:0000259" key="1">
    <source>
        <dbReference type="Pfam" id="PF13456"/>
    </source>
</evidence>
<proteinExistence type="predicted"/>
<dbReference type="OrthoDB" id="124264at2759"/>
<protein>
    <submittedName>
        <fullName evidence="2">Unnamed protein product</fullName>
    </submittedName>
</protein>
<gene>
    <name evidence="2" type="ORF">Pfra01_000561800</name>
</gene>
<dbReference type="CDD" id="cd09279">
    <property type="entry name" value="RNase_HI_like"/>
    <property type="match status" value="1"/>
</dbReference>
<sequence length="380" mass="42015">MLKAKIASTPILQHFDPDRAPAVVVYASKWAISASLIQEHDGVRQGGLGSSPDIGCLLYPPGNEVDQGADSTFDVGVVGEDEILGTIAASITPREEVDEVLTAIAPKKQTRQTVSMPPPTVELDEHLLVVSFDGSARVKRGGGAYGAIVWRLLGWEILAAASEYAPGLTVNKTEYRGLLLSFDLLNKLDRGRLIICGDANLVIRQMRGEIDCKAPGLQLLRQKALDELRSWPQHEFLHMKREWNQSADRLASTALQKEEGAHLTSDEDRQDLITLNRLDKLLKPKDTDQVARVTAVTRSARRRRLQPETLQEAVVQQMRSERIVQVQNEEKWIADLKSYLQGNLADLTVEEAKACSKIADDYEVDDGELLLYCPTTAQSG</sequence>
<evidence type="ECO:0000313" key="3">
    <source>
        <dbReference type="Proteomes" id="UP001165121"/>
    </source>
</evidence>
<feature type="domain" description="RNase H type-1" evidence="1">
    <location>
        <begin position="132"/>
        <end position="253"/>
    </location>
</feature>
<dbReference type="GO" id="GO:0003676">
    <property type="term" value="F:nucleic acid binding"/>
    <property type="evidence" value="ECO:0007669"/>
    <property type="project" value="InterPro"/>
</dbReference>
<dbReference type="Proteomes" id="UP001165121">
    <property type="component" value="Unassembled WGS sequence"/>
</dbReference>
<dbReference type="InterPro" id="IPR036397">
    <property type="entry name" value="RNaseH_sf"/>
</dbReference>
<dbReference type="PANTHER" id="PTHR46387">
    <property type="entry name" value="POLYNUCLEOTIDYL TRANSFERASE, RIBONUCLEASE H-LIKE SUPERFAMILY PROTEIN"/>
    <property type="match status" value="1"/>
</dbReference>